<protein>
    <submittedName>
        <fullName evidence="2">Uncharacterized protein</fullName>
    </submittedName>
</protein>
<reference evidence="2" key="1">
    <citation type="submission" date="2023-03" db="EMBL/GenBank/DDBJ databases">
        <title>Massive genome expansion in bonnet fungi (Mycena s.s.) driven by repeated elements and novel gene families across ecological guilds.</title>
        <authorList>
            <consortium name="Lawrence Berkeley National Laboratory"/>
            <person name="Harder C.B."/>
            <person name="Miyauchi S."/>
            <person name="Viragh M."/>
            <person name="Kuo A."/>
            <person name="Thoen E."/>
            <person name="Andreopoulos B."/>
            <person name="Lu D."/>
            <person name="Skrede I."/>
            <person name="Drula E."/>
            <person name="Henrissat B."/>
            <person name="Morin E."/>
            <person name="Kohler A."/>
            <person name="Barry K."/>
            <person name="LaButti K."/>
            <person name="Morin E."/>
            <person name="Salamov A."/>
            <person name="Lipzen A."/>
            <person name="Mereny Z."/>
            <person name="Hegedus B."/>
            <person name="Baldrian P."/>
            <person name="Stursova M."/>
            <person name="Weitz H."/>
            <person name="Taylor A."/>
            <person name="Grigoriev I.V."/>
            <person name="Nagy L.G."/>
            <person name="Martin F."/>
            <person name="Kauserud H."/>
        </authorList>
    </citation>
    <scope>NUCLEOTIDE SEQUENCE</scope>
    <source>
        <strain evidence="2">9284</strain>
    </source>
</reference>
<dbReference type="Proteomes" id="UP001221142">
    <property type="component" value="Unassembled WGS sequence"/>
</dbReference>
<dbReference type="AlphaFoldDB" id="A0AAD7G2J8"/>
<feature type="compositionally biased region" description="Polar residues" evidence="1">
    <location>
        <begin position="13"/>
        <end position="25"/>
    </location>
</feature>
<sequence length="212" mass="23710">MFYPSTPHRTHSHQPFNSSPLTVTDSSSPASSPIAVATQTRRRSQYKATRASLSPACATTTARLASLNVAEEWEDGQALRTRMKQRCIQRASKARERAVQKKRYGLLGSDDMEVDGVSMEEEEDEDDDGAFDELLARITNNDAYRAFMRSYEREVGSEPVNEELWEAELAAAKADAQAFLLEERDALAKAAFADFADIPLEELFSTFEDVDM</sequence>
<feature type="compositionally biased region" description="Low complexity" evidence="1">
    <location>
        <begin position="26"/>
        <end position="35"/>
    </location>
</feature>
<keyword evidence="3" id="KW-1185">Reference proteome</keyword>
<accession>A0AAD7G2J8</accession>
<evidence type="ECO:0000256" key="1">
    <source>
        <dbReference type="SAM" id="MobiDB-lite"/>
    </source>
</evidence>
<name>A0AAD7G2J8_9AGAR</name>
<feature type="non-terminal residue" evidence="2">
    <location>
        <position position="1"/>
    </location>
</feature>
<organism evidence="2 3">
    <name type="scientific">Roridomyces roridus</name>
    <dbReference type="NCBI Taxonomy" id="1738132"/>
    <lineage>
        <taxon>Eukaryota</taxon>
        <taxon>Fungi</taxon>
        <taxon>Dikarya</taxon>
        <taxon>Basidiomycota</taxon>
        <taxon>Agaricomycotina</taxon>
        <taxon>Agaricomycetes</taxon>
        <taxon>Agaricomycetidae</taxon>
        <taxon>Agaricales</taxon>
        <taxon>Marasmiineae</taxon>
        <taxon>Mycenaceae</taxon>
        <taxon>Roridomyces</taxon>
    </lineage>
</organism>
<dbReference type="EMBL" id="JARKIF010000001">
    <property type="protein sequence ID" value="KAJ7650787.1"/>
    <property type="molecule type" value="Genomic_DNA"/>
</dbReference>
<gene>
    <name evidence="2" type="ORF">FB45DRAFT_888795</name>
</gene>
<evidence type="ECO:0000313" key="3">
    <source>
        <dbReference type="Proteomes" id="UP001221142"/>
    </source>
</evidence>
<feature type="region of interest" description="Disordered" evidence="1">
    <location>
        <begin position="1"/>
        <end position="54"/>
    </location>
</feature>
<evidence type="ECO:0000313" key="2">
    <source>
        <dbReference type="EMBL" id="KAJ7650787.1"/>
    </source>
</evidence>
<comment type="caution">
    <text evidence="2">The sequence shown here is derived from an EMBL/GenBank/DDBJ whole genome shotgun (WGS) entry which is preliminary data.</text>
</comment>
<proteinExistence type="predicted"/>